<feature type="short sequence motif" description="DGA/G" evidence="2">
    <location>
        <begin position="269"/>
        <end position="271"/>
    </location>
</feature>
<dbReference type="PANTHER" id="PTHR10728">
    <property type="entry name" value="CYTOSOLIC PHOSPHOLIPASE A2"/>
    <property type="match status" value="1"/>
</dbReference>
<dbReference type="EMBL" id="SDMR01000001">
    <property type="protein sequence ID" value="TBT96316.1"/>
    <property type="molecule type" value="Genomic_DNA"/>
</dbReference>
<dbReference type="PANTHER" id="PTHR10728:SF40">
    <property type="entry name" value="PATATIN FAMILY PROTEIN"/>
    <property type="match status" value="1"/>
</dbReference>
<accession>A0A4Q9KNX6</accession>
<dbReference type="SUPFAM" id="SSF52151">
    <property type="entry name" value="FabD/lysophospholipase-like"/>
    <property type="match status" value="1"/>
</dbReference>
<feature type="compositionally biased region" description="Polar residues" evidence="3">
    <location>
        <begin position="1"/>
        <end position="15"/>
    </location>
</feature>
<dbReference type="Gene3D" id="3.40.1090.10">
    <property type="entry name" value="Cytosolic phospholipase A2 catalytic domain"/>
    <property type="match status" value="2"/>
</dbReference>
<comment type="caution">
    <text evidence="2">Lacks conserved residue(s) required for the propagation of feature annotation.</text>
</comment>
<feature type="active site" description="Proton acceptor" evidence="2">
    <location>
        <position position="269"/>
    </location>
</feature>
<dbReference type="Pfam" id="PF01734">
    <property type="entry name" value="Patatin"/>
    <property type="match status" value="1"/>
</dbReference>
<sequence length="424" mass="44404">MLQSSLEGGSMTEQPSAPDESGTDTSGVLRDDFGSSAFAAPEGAAEDESGDAADGGQLLPLPPDPALEPRPPSGVGLCLSGGGYRAMLFHLGSLLRLNEAGWLPKLTHVASVSGGSITAGVLGQRWNDLDFVGGVATNLRDVVIDPILEFAGRTVDVPAVLLGVWTGNVAGRVAGAYDRHLFGGATLQDLPSDGPRFTILATDLSNGVSTQFSRASISNYKSTDAYKGYTVKKPTTRLADAVAASSAFPPFFTPFKLDLPSGRRVLLTDGGVYDNLGLEPVLKNVGTIFVSDGGGPFGITAKPPTDWLFGTVRVLLTIQSKVGDLRRLQVVKALVKKQRAGSFWAVDTDPAGLTRLASTLPVSRADATALALSPTRLAHFAPELRHRLANWGYAVADACLRAYVDPNLPEPAGFPLPDGVGDVR</sequence>
<keyword evidence="2" id="KW-0378">Hydrolase</keyword>
<evidence type="ECO:0000256" key="1">
    <source>
        <dbReference type="ARBA" id="ARBA00023098"/>
    </source>
</evidence>
<dbReference type="Proteomes" id="UP000291933">
    <property type="component" value="Unassembled WGS sequence"/>
</dbReference>
<evidence type="ECO:0000313" key="5">
    <source>
        <dbReference type="EMBL" id="TBT96316.1"/>
    </source>
</evidence>
<keyword evidence="6" id="KW-1185">Reference proteome</keyword>
<dbReference type="GO" id="GO:0004623">
    <property type="term" value="F:phospholipase A2 activity"/>
    <property type="evidence" value="ECO:0007669"/>
    <property type="project" value="TreeGrafter"/>
</dbReference>
<evidence type="ECO:0000313" key="6">
    <source>
        <dbReference type="Proteomes" id="UP000291933"/>
    </source>
</evidence>
<dbReference type="PROSITE" id="PS51635">
    <property type="entry name" value="PNPLA"/>
    <property type="match status" value="1"/>
</dbReference>
<keyword evidence="1 2" id="KW-0443">Lipid metabolism</keyword>
<dbReference type="OrthoDB" id="9813090at2"/>
<gene>
    <name evidence="5" type="ORF">ET996_01230</name>
</gene>
<evidence type="ECO:0000256" key="2">
    <source>
        <dbReference type="PROSITE-ProRule" id="PRU01161"/>
    </source>
</evidence>
<dbReference type="AlphaFoldDB" id="A0A4Q9KNX6"/>
<dbReference type="GO" id="GO:0005829">
    <property type="term" value="C:cytosol"/>
    <property type="evidence" value="ECO:0007669"/>
    <property type="project" value="TreeGrafter"/>
</dbReference>
<evidence type="ECO:0000259" key="4">
    <source>
        <dbReference type="PROSITE" id="PS51635"/>
    </source>
</evidence>
<reference evidence="5 6" key="1">
    <citation type="submission" date="2019-01" db="EMBL/GenBank/DDBJ databases">
        <title>Lactibacter flavus gen. nov., sp. nov., a novel bacterium of the family Propionibacteriaceae isolated from raw milk and dairy products.</title>
        <authorList>
            <person name="Huptas C."/>
            <person name="Wenning M."/>
            <person name="Breitenwieser F."/>
            <person name="Doll E."/>
            <person name="Von Neubeck M."/>
            <person name="Busse H.-J."/>
            <person name="Scherer S."/>
        </authorList>
    </citation>
    <scope>NUCLEOTIDE SEQUENCE [LARGE SCALE GENOMIC DNA]</scope>
    <source>
        <strain evidence="5 6">DSM 22130</strain>
    </source>
</reference>
<feature type="domain" description="PNPLA" evidence="4">
    <location>
        <begin position="78"/>
        <end position="282"/>
    </location>
</feature>
<name>A0A4Q9KNX6_PROTD</name>
<feature type="region of interest" description="Disordered" evidence="3">
    <location>
        <begin position="1"/>
        <end position="74"/>
    </location>
</feature>
<protein>
    <submittedName>
        <fullName evidence="5">Patatin-like phospholipase family protein</fullName>
    </submittedName>
</protein>
<dbReference type="GO" id="GO:0046475">
    <property type="term" value="P:glycerophospholipid catabolic process"/>
    <property type="evidence" value="ECO:0007669"/>
    <property type="project" value="TreeGrafter"/>
</dbReference>
<proteinExistence type="predicted"/>
<keyword evidence="2" id="KW-0442">Lipid degradation</keyword>
<organism evidence="5 6">
    <name type="scientific">Propioniciclava tarda</name>
    <dbReference type="NCBI Taxonomy" id="433330"/>
    <lineage>
        <taxon>Bacteria</taxon>
        <taxon>Bacillati</taxon>
        <taxon>Actinomycetota</taxon>
        <taxon>Actinomycetes</taxon>
        <taxon>Propionibacteriales</taxon>
        <taxon>Propionibacteriaceae</taxon>
        <taxon>Propioniciclava</taxon>
    </lineage>
</organism>
<dbReference type="InterPro" id="IPR016035">
    <property type="entry name" value="Acyl_Trfase/lysoPLipase"/>
</dbReference>
<evidence type="ECO:0000256" key="3">
    <source>
        <dbReference type="SAM" id="MobiDB-lite"/>
    </source>
</evidence>
<comment type="caution">
    <text evidence="5">The sequence shown here is derived from an EMBL/GenBank/DDBJ whole genome shotgun (WGS) entry which is preliminary data.</text>
</comment>
<dbReference type="InterPro" id="IPR002641">
    <property type="entry name" value="PNPLA_dom"/>
</dbReference>
<feature type="compositionally biased region" description="Pro residues" evidence="3">
    <location>
        <begin position="60"/>
        <end position="72"/>
    </location>
</feature>
<feature type="active site" description="Nucleophile" evidence="2">
    <location>
        <position position="113"/>
    </location>
</feature>